<dbReference type="InterPro" id="IPR005294">
    <property type="entry name" value="ATP_synth_F1_asu"/>
</dbReference>
<dbReference type="SUPFAM" id="SSF50615">
    <property type="entry name" value="N-terminal domain of alpha and beta subunits of F1 ATP synthase"/>
    <property type="match status" value="1"/>
</dbReference>
<dbReference type="InterPro" id="IPR036121">
    <property type="entry name" value="ATPase_F1/V1/A1_a/bsu_N_sf"/>
</dbReference>
<dbReference type="Pfam" id="PF00306">
    <property type="entry name" value="ATP-synt_ab_C"/>
    <property type="match status" value="1"/>
</dbReference>
<feature type="domain" description="ATPase F1/V1/A1 complex alpha/beta subunit N-terminal" evidence="16">
    <location>
        <begin position="29"/>
        <end position="95"/>
    </location>
</feature>
<evidence type="ECO:0000256" key="4">
    <source>
        <dbReference type="ARBA" id="ARBA00022475"/>
    </source>
</evidence>
<keyword evidence="4 12" id="KW-1003">Cell membrane</keyword>
<dbReference type="InterPro" id="IPR038376">
    <property type="entry name" value="ATP_synth_asu_C_sf"/>
</dbReference>
<keyword evidence="5 12" id="KW-0547">Nucleotide-binding</keyword>
<sequence>MAELTISADDIQSAIEEYVGSFTSDTSREEVGTVVDAGDGIAHVEGLPSVMTQELLEFPGGVLGVALNLDEHSVGAVILGEFEKIEEGQQVKRTGEVLSVPVGDAFLGRVVNPLGQPIDGRGDIDTDIRRALEIQAPSVVQRQSVSEPLQTGIKAIDAMTPIGRGQRQLIIGDRKTGKTAVCVDTILNQRENWESGDERKQVRCVYVAIGQKGTTIASVRRALEEGGAIDYTTIVAAPASESAGFKWLAPYTGSAIAQHWMYDGKHVLIVFDDLSKQAEAYRAISLLLRRPPGREAYPGDVFYLHSRLLERCAKLSDELGGGSLTGLPIIETKANDISAYIPTNVISITDGQCFLESDLFNQGVRPAINVGVSVSRVGGAAQIKAMKEVAGSLRLDLSQYRELESFAAFASDLDATSKAQLERGERLVELLKQPQYQPMPVEEQVVSIFLGTGGHLDSVPVEDVRRFETELLDHMRASEEKFLAGVRDSGKLSEEGENQLTEIINNFKKGFAATGGGSVVPDEHVEALDEEDLEKESVQVKKEKPKDKKESKGSKASGKDKK</sequence>
<dbReference type="GO" id="GO:0005886">
    <property type="term" value="C:plasma membrane"/>
    <property type="evidence" value="ECO:0007669"/>
    <property type="project" value="UniProtKB-SubCell"/>
</dbReference>
<evidence type="ECO:0000256" key="11">
    <source>
        <dbReference type="ARBA" id="ARBA00023310"/>
    </source>
</evidence>
<dbReference type="CDD" id="cd18113">
    <property type="entry name" value="ATP-synt_F1_alpha_C"/>
    <property type="match status" value="1"/>
</dbReference>
<dbReference type="Gene3D" id="2.40.30.20">
    <property type="match status" value="1"/>
</dbReference>
<dbReference type="RefSeq" id="WP_083062598.1">
    <property type="nucleotide sequence ID" value="NZ_MVHG01000001.1"/>
</dbReference>
<evidence type="ECO:0000256" key="12">
    <source>
        <dbReference type="HAMAP-Rule" id="MF_01346"/>
    </source>
</evidence>
<keyword evidence="7 12" id="KW-1278">Translocase</keyword>
<dbReference type="InterPro" id="IPR033732">
    <property type="entry name" value="ATP_synth_F1_a_nt-bd_dom"/>
</dbReference>
<dbReference type="GO" id="GO:0045259">
    <property type="term" value="C:proton-transporting ATP synthase complex"/>
    <property type="evidence" value="ECO:0007669"/>
    <property type="project" value="UniProtKB-KW"/>
</dbReference>
<keyword evidence="18" id="KW-1185">Reference proteome</keyword>
<dbReference type="GO" id="GO:0005524">
    <property type="term" value="F:ATP binding"/>
    <property type="evidence" value="ECO:0007669"/>
    <property type="project" value="UniProtKB-UniRule"/>
</dbReference>
<dbReference type="InterPro" id="IPR020003">
    <property type="entry name" value="ATPase_a/bsu_AS"/>
</dbReference>
<comment type="function">
    <text evidence="12">Produces ATP from ADP in the presence of a proton gradient across the membrane. The alpha chain is a regulatory subunit.</text>
</comment>
<dbReference type="GO" id="GO:0043531">
    <property type="term" value="F:ADP binding"/>
    <property type="evidence" value="ECO:0007669"/>
    <property type="project" value="TreeGrafter"/>
</dbReference>
<dbReference type="HAMAP" id="MF_01346">
    <property type="entry name" value="ATP_synth_alpha_bact"/>
    <property type="match status" value="1"/>
</dbReference>
<dbReference type="OrthoDB" id="9803053at2"/>
<keyword evidence="8 12" id="KW-0406">Ion transport</keyword>
<evidence type="ECO:0000313" key="17">
    <source>
        <dbReference type="EMBL" id="ORA20929.1"/>
    </source>
</evidence>
<dbReference type="Gene3D" id="1.20.150.20">
    <property type="entry name" value="ATP synthase alpha/beta chain, C-terminal domain"/>
    <property type="match status" value="1"/>
</dbReference>
<organism evidence="17 18">
    <name type="scientific">Mycobacterium arosiense ATCC BAA-1401 = DSM 45069</name>
    <dbReference type="NCBI Taxonomy" id="1265311"/>
    <lineage>
        <taxon>Bacteria</taxon>
        <taxon>Bacillati</taxon>
        <taxon>Actinomycetota</taxon>
        <taxon>Actinomycetes</taxon>
        <taxon>Mycobacteriales</taxon>
        <taxon>Mycobacteriaceae</taxon>
        <taxon>Mycobacterium</taxon>
        <taxon>Mycobacterium avium complex (MAC)</taxon>
    </lineage>
</organism>
<dbReference type="CDD" id="cd01132">
    <property type="entry name" value="F1-ATPase_alpha_CD"/>
    <property type="match status" value="1"/>
</dbReference>
<feature type="binding site" evidence="12">
    <location>
        <begin position="172"/>
        <end position="179"/>
    </location>
    <ligand>
        <name>ATP</name>
        <dbReference type="ChEBI" id="CHEBI:30616"/>
    </ligand>
</feature>
<evidence type="ECO:0000256" key="5">
    <source>
        <dbReference type="ARBA" id="ARBA00022741"/>
    </source>
</evidence>
<proteinExistence type="inferred from homology"/>
<dbReference type="NCBIfam" id="NF009884">
    <property type="entry name" value="PRK13343.1"/>
    <property type="match status" value="1"/>
</dbReference>
<keyword evidence="12" id="KW-0375">Hydrogen ion transport</keyword>
<protein>
    <recommendedName>
        <fullName evidence="12">ATP synthase subunit alpha</fullName>
        <ecNumber evidence="12">7.1.2.2</ecNumber>
    </recommendedName>
    <alternativeName>
        <fullName evidence="12">ATP synthase F1 sector subunit alpha</fullName>
    </alternativeName>
    <alternativeName>
        <fullName evidence="12">F-ATPase subunit alpha</fullName>
    </alternativeName>
</protein>
<dbReference type="GO" id="GO:0046933">
    <property type="term" value="F:proton-transporting ATP synthase activity, rotational mechanism"/>
    <property type="evidence" value="ECO:0007669"/>
    <property type="project" value="UniProtKB-UniRule"/>
</dbReference>
<evidence type="ECO:0000256" key="6">
    <source>
        <dbReference type="ARBA" id="ARBA00022840"/>
    </source>
</evidence>
<dbReference type="Pfam" id="PF02874">
    <property type="entry name" value="ATP-synt_ab_N"/>
    <property type="match status" value="1"/>
</dbReference>
<feature type="site" description="Required for activity" evidence="12">
    <location>
        <position position="373"/>
    </location>
</feature>
<keyword evidence="9 12" id="KW-0472">Membrane</keyword>
<keyword evidence="11 12" id="KW-0066">ATP synthesis</keyword>
<dbReference type="InterPro" id="IPR027417">
    <property type="entry name" value="P-loop_NTPase"/>
</dbReference>
<feature type="region of interest" description="Disordered" evidence="13">
    <location>
        <begin position="528"/>
        <end position="562"/>
    </location>
</feature>
<dbReference type="InterPro" id="IPR000793">
    <property type="entry name" value="ATP_synth_asu_C"/>
</dbReference>
<comment type="catalytic activity">
    <reaction evidence="12">
        <text>ATP + H2O + 4 H(+)(in) = ADP + phosphate + 5 H(+)(out)</text>
        <dbReference type="Rhea" id="RHEA:57720"/>
        <dbReference type="ChEBI" id="CHEBI:15377"/>
        <dbReference type="ChEBI" id="CHEBI:15378"/>
        <dbReference type="ChEBI" id="CHEBI:30616"/>
        <dbReference type="ChEBI" id="CHEBI:43474"/>
        <dbReference type="ChEBI" id="CHEBI:456216"/>
        <dbReference type="EC" id="7.1.2.2"/>
    </reaction>
</comment>
<dbReference type="AlphaFoldDB" id="A0A1W9ZT31"/>
<dbReference type="CDD" id="cd18116">
    <property type="entry name" value="ATP-synt_F1_alpha_N"/>
    <property type="match status" value="1"/>
</dbReference>
<dbReference type="PANTHER" id="PTHR48082">
    <property type="entry name" value="ATP SYNTHASE SUBUNIT ALPHA, MITOCHONDRIAL"/>
    <property type="match status" value="1"/>
</dbReference>
<feature type="compositionally biased region" description="Basic and acidic residues" evidence="13">
    <location>
        <begin position="535"/>
        <end position="562"/>
    </location>
</feature>
<keyword evidence="3 12" id="KW-0813">Transport</keyword>
<dbReference type="SUPFAM" id="SSF52540">
    <property type="entry name" value="P-loop containing nucleoside triphosphate hydrolases"/>
    <property type="match status" value="1"/>
</dbReference>
<evidence type="ECO:0000256" key="7">
    <source>
        <dbReference type="ARBA" id="ARBA00022967"/>
    </source>
</evidence>
<evidence type="ECO:0000256" key="8">
    <source>
        <dbReference type="ARBA" id="ARBA00023065"/>
    </source>
</evidence>
<dbReference type="NCBIfam" id="TIGR00962">
    <property type="entry name" value="atpA"/>
    <property type="match status" value="1"/>
</dbReference>
<evidence type="ECO:0000256" key="9">
    <source>
        <dbReference type="ARBA" id="ARBA00023136"/>
    </source>
</evidence>
<evidence type="ECO:0000259" key="14">
    <source>
        <dbReference type="Pfam" id="PF00006"/>
    </source>
</evidence>
<evidence type="ECO:0000256" key="3">
    <source>
        <dbReference type="ARBA" id="ARBA00022448"/>
    </source>
</evidence>
<dbReference type="FunFam" id="1.20.150.20:FF:000001">
    <property type="entry name" value="ATP synthase subunit alpha"/>
    <property type="match status" value="1"/>
</dbReference>
<comment type="similarity">
    <text evidence="2 12">Belongs to the ATPase alpha/beta chains family.</text>
</comment>
<comment type="caution">
    <text evidence="17">The sequence shown here is derived from an EMBL/GenBank/DDBJ whole genome shotgun (WGS) entry which is preliminary data.</text>
</comment>
<dbReference type="InterPro" id="IPR000194">
    <property type="entry name" value="ATPase_F1/V1/A1_a/bsu_nucl-bd"/>
</dbReference>
<dbReference type="FunFam" id="3.40.50.300:FF:000002">
    <property type="entry name" value="ATP synthase subunit alpha"/>
    <property type="match status" value="1"/>
</dbReference>
<feature type="domain" description="ATP synthase alpha subunit C-terminal" evidence="15">
    <location>
        <begin position="382"/>
        <end position="507"/>
    </location>
</feature>
<evidence type="ECO:0000256" key="1">
    <source>
        <dbReference type="ARBA" id="ARBA00004170"/>
    </source>
</evidence>
<keyword evidence="10 12" id="KW-0139">CF(1)</keyword>
<evidence type="ECO:0000259" key="16">
    <source>
        <dbReference type="Pfam" id="PF02874"/>
    </source>
</evidence>
<dbReference type="Gene3D" id="3.40.50.300">
    <property type="entry name" value="P-loop containing nucleotide triphosphate hydrolases"/>
    <property type="match status" value="1"/>
</dbReference>
<evidence type="ECO:0000256" key="10">
    <source>
        <dbReference type="ARBA" id="ARBA00023196"/>
    </source>
</evidence>
<dbReference type="Proteomes" id="UP000192707">
    <property type="component" value="Unassembled WGS sequence"/>
</dbReference>
<name>A0A1W9ZT31_MYCAI</name>
<dbReference type="FunFam" id="2.40.30.20:FF:000001">
    <property type="entry name" value="ATP synthase subunit alpha"/>
    <property type="match status" value="1"/>
</dbReference>
<dbReference type="PROSITE" id="PS00152">
    <property type="entry name" value="ATPASE_ALPHA_BETA"/>
    <property type="match status" value="1"/>
</dbReference>
<dbReference type="InterPro" id="IPR023366">
    <property type="entry name" value="ATP_synth_asu-like_sf"/>
</dbReference>
<comment type="subcellular location">
    <subcellularLocation>
        <location evidence="12">Cell membrane</location>
        <topology evidence="12">Peripheral membrane protein</topology>
    </subcellularLocation>
    <subcellularLocation>
        <location evidence="1">Membrane</location>
        <topology evidence="1">Peripheral membrane protein</topology>
    </subcellularLocation>
</comment>
<dbReference type="Pfam" id="PF00006">
    <property type="entry name" value="ATP-synt_ab"/>
    <property type="match status" value="1"/>
</dbReference>
<dbReference type="PANTHER" id="PTHR48082:SF2">
    <property type="entry name" value="ATP SYNTHASE SUBUNIT ALPHA, MITOCHONDRIAL"/>
    <property type="match status" value="1"/>
</dbReference>
<dbReference type="InterPro" id="IPR004100">
    <property type="entry name" value="ATPase_F1/V1/A1_a/bsu_N"/>
</dbReference>
<dbReference type="EC" id="7.1.2.2" evidence="12"/>
<reference evidence="17 18" key="1">
    <citation type="submission" date="2016-12" db="EMBL/GenBank/DDBJ databases">
        <title>The new phylogeny of genus Mycobacterium.</title>
        <authorList>
            <person name="Tortoli E."/>
            <person name="Trovato A."/>
            <person name="Cirillo D.M."/>
        </authorList>
    </citation>
    <scope>NUCLEOTIDE SEQUENCE [LARGE SCALE GENOMIC DNA]</scope>
    <source>
        <strain evidence="17 18">DSM 45069</strain>
    </source>
</reference>
<evidence type="ECO:0000313" key="18">
    <source>
        <dbReference type="Proteomes" id="UP000192707"/>
    </source>
</evidence>
<evidence type="ECO:0000259" key="15">
    <source>
        <dbReference type="Pfam" id="PF00306"/>
    </source>
</evidence>
<dbReference type="SUPFAM" id="SSF47917">
    <property type="entry name" value="C-terminal domain of alpha and beta subunits of F1 ATP synthase"/>
    <property type="match status" value="1"/>
</dbReference>
<evidence type="ECO:0000256" key="2">
    <source>
        <dbReference type="ARBA" id="ARBA00008936"/>
    </source>
</evidence>
<feature type="domain" description="ATPase F1/V1/A1 complex alpha/beta subunit nucleotide-binding" evidence="14">
    <location>
        <begin position="152"/>
        <end position="375"/>
    </location>
</feature>
<accession>A0A1W9ZT31</accession>
<keyword evidence="6 12" id="KW-0067">ATP-binding</keyword>
<gene>
    <name evidence="12" type="primary">atpA</name>
    <name evidence="17" type="ORF">BST14_00210</name>
</gene>
<dbReference type="EMBL" id="MVHG01000001">
    <property type="protein sequence ID" value="ORA20929.1"/>
    <property type="molecule type" value="Genomic_DNA"/>
</dbReference>
<evidence type="ECO:0000256" key="13">
    <source>
        <dbReference type="SAM" id="MobiDB-lite"/>
    </source>
</evidence>